<reference evidence="2 3" key="1">
    <citation type="submission" date="2021-06" db="EMBL/GenBank/DDBJ databases">
        <authorList>
            <person name="Palmer J.M."/>
        </authorList>
    </citation>
    <scope>NUCLEOTIDE SEQUENCE [LARGE SCALE GENOMIC DNA]</scope>
    <source>
        <strain evidence="2 3">MEX-2019</strain>
        <tissue evidence="2">Muscle</tissue>
    </source>
</reference>
<evidence type="ECO:0000313" key="3">
    <source>
        <dbReference type="Proteomes" id="UP001311232"/>
    </source>
</evidence>
<sequence>MKRFSRRIDTLLRCPNKKCEKRFNEAQMGNSFICPPNGNPLKDKIQLKPAMRRVKKTRGNEMSTSRSRRTPVICRKIQNNLQSRSCVTEMDKKLSTGSWWTALWHGALKMGKTTWNQQKKQAVQQYKASFVAMQKGQMVTVNISSPALDLPSGGVHRSACVSRVASHSCCVTISTNSPVPLPTSETFLCKTLHCQLRELRDAASGPSRREQTSCKHDSEMASISGLSR</sequence>
<dbReference type="AlphaFoldDB" id="A0AAV9S8N3"/>
<evidence type="ECO:0000313" key="2">
    <source>
        <dbReference type="EMBL" id="KAK5617602.1"/>
    </source>
</evidence>
<name>A0AAV9S8N3_9TELE</name>
<comment type="caution">
    <text evidence="2">The sequence shown here is derived from an EMBL/GenBank/DDBJ whole genome shotgun (WGS) entry which is preliminary data.</text>
</comment>
<protein>
    <submittedName>
        <fullName evidence="2">Uncharacterized protein</fullName>
    </submittedName>
</protein>
<feature type="region of interest" description="Disordered" evidence="1">
    <location>
        <begin position="201"/>
        <end position="228"/>
    </location>
</feature>
<accession>A0AAV9S8N3</accession>
<evidence type="ECO:0000256" key="1">
    <source>
        <dbReference type="SAM" id="MobiDB-lite"/>
    </source>
</evidence>
<feature type="compositionally biased region" description="Basic and acidic residues" evidence="1">
    <location>
        <begin position="201"/>
        <end position="219"/>
    </location>
</feature>
<keyword evidence="3" id="KW-1185">Reference proteome</keyword>
<organism evidence="2 3">
    <name type="scientific">Crenichthys baileyi</name>
    <name type="common">White River springfish</name>
    <dbReference type="NCBI Taxonomy" id="28760"/>
    <lineage>
        <taxon>Eukaryota</taxon>
        <taxon>Metazoa</taxon>
        <taxon>Chordata</taxon>
        <taxon>Craniata</taxon>
        <taxon>Vertebrata</taxon>
        <taxon>Euteleostomi</taxon>
        <taxon>Actinopterygii</taxon>
        <taxon>Neopterygii</taxon>
        <taxon>Teleostei</taxon>
        <taxon>Neoteleostei</taxon>
        <taxon>Acanthomorphata</taxon>
        <taxon>Ovalentaria</taxon>
        <taxon>Atherinomorphae</taxon>
        <taxon>Cyprinodontiformes</taxon>
        <taxon>Goodeidae</taxon>
        <taxon>Crenichthys</taxon>
    </lineage>
</organism>
<gene>
    <name evidence="2" type="ORF">CRENBAI_003011</name>
</gene>
<dbReference type="EMBL" id="JAHHUM010000691">
    <property type="protein sequence ID" value="KAK5617602.1"/>
    <property type="molecule type" value="Genomic_DNA"/>
</dbReference>
<proteinExistence type="predicted"/>
<dbReference type="Proteomes" id="UP001311232">
    <property type="component" value="Unassembled WGS sequence"/>
</dbReference>